<dbReference type="VEuPathDB" id="FungiDB:H310_03281"/>
<organism evidence="1">
    <name type="scientific">Aphanomyces invadans</name>
    <dbReference type="NCBI Taxonomy" id="157072"/>
    <lineage>
        <taxon>Eukaryota</taxon>
        <taxon>Sar</taxon>
        <taxon>Stramenopiles</taxon>
        <taxon>Oomycota</taxon>
        <taxon>Saprolegniomycetes</taxon>
        <taxon>Saprolegniales</taxon>
        <taxon>Verrucalvaceae</taxon>
        <taxon>Aphanomyces</taxon>
    </lineage>
</organism>
<protein>
    <submittedName>
        <fullName evidence="1">Uncharacterized protein</fullName>
    </submittedName>
</protein>
<dbReference type="AlphaFoldDB" id="A0A024UH56"/>
<evidence type="ECO:0000313" key="1">
    <source>
        <dbReference type="EMBL" id="ETW05525.1"/>
    </source>
</evidence>
<sequence>MVARRHDGVTHTNTRRDRFVEDFGFPLGRGMSARELLIDPGVVTLMDDADVRTLARNQQPKASVAERIHHCAWKWSREWSVCGLLHGVDEANECSRVDMCQCQRTCAFLRRLGCRGKREEVFR</sequence>
<gene>
    <name evidence="1" type="ORF">H310_03281</name>
</gene>
<accession>A0A024UH56</accession>
<reference evidence="1" key="1">
    <citation type="submission" date="2013-12" db="EMBL/GenBank/DDBJ databases">
        <title>The Genome Sequence of Aphanomyces invadans NJM9701.</title>
        <authorList>
            <consortium name="The Broad Institute Genomics Platform"/>
            <person name="Russ C."/>
            <person name="Tyler B."/>
            <person name="van West P."/>
            <person name="Dieguez-Uribeondo J."/>
            <person name="Young S.K."/>
            <person name="Zeng Q."/>
            <person name="Gargeya S."/>
            <person name="Fitzgerald M."/>
            <person name="Abouelleil A."/>
            <person name="Alvarado L."/>
            <person name="Chapman S.B."/>
            <person name="Gainer-Dewar J."/>
            <person name="Goldberg J."/>
            <person name="Griggs A."/>
            <person name="Gujja S."/>
            <person name="Hansen M."/>
            <person name="Howarth C."/>
            <person name="Imamovic A."/>
            <person name="Ireland A."/>
            <person name="Larimer J."/>
            <person name="McCowan C."/>
            <person name="Murphy C."/>
            <person name="Pearson M."/>
            <person name="Poon T.W."/>
            <person name="Priest M."/>
            <person name="Roberts A."/>
            <person name="Saif S."/>
            <person name="Shea T."/>
            <person name="Sykes S."/>
            <person name="Wortman J."/>
            <person name="Nusbaum C."/>
            <person name="Birren B."/>
        </authorList>
    </citation>
    <scope>NUCLEOTIDE SEQUENCE [LARGE SCALE GENOMIC DNA]</scope>
    <source>
        <strain evidence="1">NJM9701</strain>
    </source>
</reference>
<dbReference type="EMBL" id="KI913956">
    <property type="protein sequence ID" value="ETW05525.1"/>
    <property type="molecule type" value="Genomic_DNA"/>
</dbReference>
<dbReference type="RefSeq" id="XP_008865302.1">
    <property type="nucleotide sequence ID" value="XM_008867080.1"/>
</dbReference>
<proteinExistence type="predicted"/>
<name>A0A024UH56_9STRA</name>
<dbReference type="GeneID" id="20080331"/>